<evidence type="ECO:0000313" key="7">
    <source>
        <dbReference type="Proteomes" id="UP001634393"/>
    </source>
</evidence>
<reference evidence="6 7" key="1">
    <citation type="submission" date="2024-12" db="EMBL/GenBank/DDBJ databases">
        <title>The unique morphological basis and parallel evolutionary history of personate flowers in Penstemon.</title>
        <authorList>
            <person name="Depatie T.H."/>
            <person name="Wessinger C.A."/>
        </authorList>
    </citation>
    <scope>NUCLEOTIDE SEQUENCE [LARGE SCALE GENOMIC DNA]</scope>
    <source>
        <strain evidence="6">WTNN_2</strain>
        <tissue evidence="6">Leaf</tissue>
    </source>
</reference>
<dbReference type="EMBL" id="JBJXBP010000007">
    <property type="protein sequence ID" value="KAL3819868.1"/>
    <property type="molecule type" value="Genomic_DNA"/>
</dbReference>
<evidence type="ECO:0000313" key="4">
    <source>
        <dbReference type="EMBL" id="KAL3819871.1"/>
    </source>
</evidence>
<evidence type="ECO:0000313" key="6">
    <source>
        <dbReference type="EMBL" id="KAL3819873.1"/>
    </source>
</evidence>
<dbReference type="EMBL" id="JBJXBP010000007">
    <property type="protein sequence ID" value="KAL3819872.1"/>
    <property type="molecule type" value="Genomic_DNA"/>
</dbReference>
<dbReference type="Proteomes" id="UP001634393">
    <property type="component" value="Unassembled WGS sequence"/>
</dbReference>
<comment type="caution">
    <text evidence="6">The sequence shown here is derived from an EMBL/GenBank/DDBJ whole genome shotgun (WGS) entry which is preliminary data.</text>
</comment>
<dbReference type="AlphaFoldDB" id="A0ABD3S5Y2"/>
<organism evidence="6 7">
    <name type="scientific">Penstemon smallii</name>
    <dbReference type="NCBI Taxonomy" id="265156"/>
    <lineage>
        <taxon>Eukaryota</taxon>
        <taxon>Viridiplantae</taxon>
        <taxon>Streptophyta</taxon>
        <taxon>Embryophyta</taxon>
        <taxon>Tracheophyta</taxon>
        <taxon>Spermatophyta</taxon>
        <taxon>Magnoliopsida</taxon>
        <taxon>eudicotyledons</taxon>
        <taxon>Gunneridae</taxon>
        <taxon>Pentapetalae</taxon>
        <taxon>asterids</taxon>
        <taxon>lamiids</taxon>
        <taxon>Lamiales</taxon>
        <taxon>Plantaginaceae</taxon>
        <taxon>Cheloneae</taxon>
        <taxon>Penstemon</taxon>
    </lineage>
</organism>
<dbReference type="EMBL" id="JBJXBP010000007">
    <property type="protein sequence ID" value="KAL3819873.1"/>
    <property type="molecule type" value="Genomic_DNA"/>
</dbReference>
<proteinExistence type="predicted"/>
<evidence type="ECO:0000313" key="5">
    <source>
        <dbReference type="EMBL" id="KAL3819872.1"/>
    </source>
</evidence>
<evidence type="ECO:0000313" key="3">
    <source>
        <dbReference type="EMBL" id="KAL3819869.1"/>
    </source>
</evidence>
<gene>
    <name evidence="1" type="ORF">ACJIZ3_005772</name>
    <name evidence="2" type="ORF">ACJIZ3_005773</name>
    <name evidence="3" type="ORF">ACJIZ3_005774</name>
    <name evidence="4" type="ORF">ACJIZ3_005776</name>
    <name evidence="5" type="ORF">ACJIZ3_005777</name>
    <name evidence="6" type="ORF">ACJIZ3_005778</name>
</gene>
<name>A0ABD3S5Y2_9LAMI</name>
<dbReference type="EMBL" id="JBJXBP010000007">
    <property type="protein sequence ID" value="KAL3819871.1"/>
    <property type="molecule type" value="Genomic_DNA"/>
</dbReference>
<protein>
    <submittedName>
        <fullName evidence="6">Uncharacterized protein</fullName>
    </submittedName>
</protein>
<evidence type="ECO:0000313" key="1">
    <source>
        <dbReference type="EMBL" id="KAL3819867.1"/>
    </source>
</evidence>
<dbReference type="EMBL" id="JBJXBP010000007">
    <property type="protein sequence ID" value="KAL3819869.1"/>
    <property type="molecule type" value="Genomic_DNA"/>
</dbReference>
<dbReference type="EMBL" id="JBJXBP010000007">
    <property type="protein sequence ID" value="KAL3819867.1"/>
    <property type="molecule type" value="Genomic_DNA"/>
</dbReference>
<sequence>MDVPSSTVHLKVNQRYGHHQKKPHLCCHVTIVFRKWKKLDT</sequence>
<keyword evidence="7" id="KW-1185">Reference proteome</keyword>
<accession>A0ABD3S5Y2</accession>
<evidence type="ECO:0000313" key="2">
    <source>
        <dbReference type="EMBL" id="KAL3819868.1"/>
    </source>
</evidence>